<dbReference type="PROSITE" id="PS50975">
    <property type="entry name" value="ATP_GRASP"/>
    <property type="match status" value="1"/>
</dbReference>
<dbReference type="InterPro" id="IPR011761">
    <property type="entry name" value="ATP-grasp"/>
</dbReference>
<dbReference type="PANTHER" id="PTHR21621">
    <property type="entry name" value="RIBOSOMAL PROTEIN S6 MODIFICATION PROTEIN"/>
    <property type="match status" value="1"/>
</dbReference>
<dbReference type="AlphaFoldDB" id="A0A8J3B998"/>
<evidence type="ECO:0000259" key="2">
    <source>
        <dbReference type="PROSITE" id="PS50975"/>
    </source>
</evidence>
<dbReference type="Gene3D" id="3.30.470.20">
    <property type="entry name" value="ATP-grasp fold, B domain"/>
    <property type="match status" value="2"/>
</dbReference>
<dbReference type="RefSeq" id="WP_229725624.1">
    <property type="nucleotide sequence ID" value="NZ_BMOF01000006.1"/>
</dbReference>
<accession>A0A8J3B998</accession>
<comment type="caution">
    <text evidence="3">The sequence shown here is derived from an EMBL/GenBank/DDBJ whole genome shotgun (WGS) entry which is preliminary data.</text>
</comment>
<evidence type="ECO:0000313" key="4">
    <source>
        <dbReference type="Proteomes" id="UP000637720"/>
    </source>
</evidence>
<feature type="domain" description="ATP-grasp" evidence="2">
    <location>
        <begin position="63"/>
        <end position="305"/>
    </location>
</feature>
<dbReference type="Proteomes" id="UP000637720">
    <property type="component" value="Unassembled WGS sequence"/>
</dbReference>
<dbReference type="GO" id="GO:0005524">
    <property type="term" value="F:ATP binding"/>
    <property type="evidence" value="ECO:0007669"/>
    <property type="project" value="UniProtKB-UniRule"/>
</dbReference>
<dbReference type="GO" id="GO:0005737">
    <property type="term" value="C:cytoplasm"/>
    <property type="evidence" value="ECO:0007669"/>
    <property type="project" value="TreeGrafter"/>
</dbReference>
<evidence type="ECO:0000256" key="1">
    <source>
        <dbReference type="PROSITE-ProRule" id="PRU00409"/>
    </source>
</evidence>
<keyword evidence="4" id="KW-1185">Reference proteome</keyword>
<dbReference type="Pfam" id="PF02655">
    <property type="entry name" value="ATP-grasp_3"/>
    <property type="match status" value="1"/>
</dbReference>
<name>A0A8J3B998_9BACI</name>
<dbReference type="GO" id="GO:0046872">
    <property type="term" value="F:metal ion binding"/>
    <property type="evidence" value="ECO:0007669"/>
    <property type="project" value="InterPro"/>
</dbReference>
<organism evidence="3 4">
    <name type="scientific">Calditerricola satsumensis</name>
    <dbReference type="NCBI Taxonomy" id="373054"/>
    <lineage>
        <taxon>Bacteria</taxon>
        <taxon>Bacillati</taxon>
        <taxon>Bacillota</taxon>
        <taxon>Bacilli</taxon>
        <taxon>Bacillales</taxon>
        <taxon>Bacillaceae</taxon>
        <taxon>Calditerricola</taxon>
    </lineage>
</organism>
<sequence>MNVYAQILVDEARRRGIRVDILDDDLGLFRLTHGGVSVVCRESLTERTSAIAFLLCDDKRLTRRTLAQAGFCVPRQRDARTLEHAQEALRAWGRVVVKPARGEQGRGITVDVTDEATLARAWERARAVCPDVIVEEYVAGRDLRIIVIGHRFVAAAERRPAAVTGDGRSTVGELVARRNEELVQRTGGECRIPEDEARRVARQAGYSWDDVLPAGVNLPVTKTANVHTGGTIHDVTDQVSPALRAVAEEASRVLNIPVVGFDFIVPDPAGTDYVILEANERPGLANHEPQPTAERFIDFLFPETAKVANGEQNPAVSSTGIS</sequence>
<dbReference type="GO" id="GO:0009432">
    <property type="term" value="P:SOS response"/>
    <property type="evidence" value="ECO:0007669"/>
    <property type="project" value="TreeGrafter"/>
</dbReference>
<dbReference type="PANTHER" id="PTHR21621:SF0">
    <property type="entry name" value="BETA-CITRYLGLUTAMATE SYNTHASE B-RELATED"/>
    <property type="match status" value="1"/>
</dbReference>
<dbReference type="GO" id="GO:0018169">
    <property type="term" value="F:ribosomal S6-glutamic acid ligase activity"/>
    <property type="evidence" value="ECO:0007669"/>
    <property type="project" value="TreeGrafter"/>
</dbReference>
<gene>
    <name evidence="3" type="ORF">GCM10007043_05690</name>
</gene>
<dbReference type="InterPro" id="IPR003806">
    <property type="entry name" value="ATP-grasp_PylC-type"/>
</dbReference>
<evidence type="ECO:0000313" key="3">
    <source>
        <dbReference type="EMBL" id="GGJ94738.1"/>
    </source>
</evidence>
<reference evidence="3" key="1">
    <citation type="journal article" date="2014" name="Int. J. Syst. Evol. Microbiol.">
        <title>Complete genome sequence of Corynebacterium casei LMG S-19264T (=DSM 44701T), isolated from a smear-ripened cheese.</title>
        <authorList>
            <consortium name="US DOE Joint Genome Institute (JGI-PGF)"/>
            <person name="Walter F."/>
            <person name="Albersmeier A."/>
            <person name="Kalinowski J."/>
            <person name="Ruckert C."/>
        </authorList>
    </citation>
    <scope>NUCLEOTIDE SEQUENCE</scope>
    <source>
        <strain evidence="3">JCM 14719</strain>
    </source>
</reference>
<reference evidence="3" key="2">
    <citation type="submission" date="2020-09" db="EMBL/GenBank/DDBJ databases">
        <authorList>
            <person name="Sun Q."/>
            <person name="Ohkuma M."/>
        </authorList>
    </citation>
    <scope>NUCLEOTIDE SEQUENCE</scope>
    <source>
        <strain evidence="3">JCM 14719</strain>
    </source>
</reference>
<dbReference type="SUPFAM" id="SSF56059">
    <property type="entry name" value="Glutathione synthetase ATP-binding domain-like"/>
    <property type="match status" value="1"/>
</dbReference>
<keyword evidence="1" id="KW-0547">Nucleotide-binding</keyword>
<keyword evidence="1" id="KW-0067">ATP-binding</keyword>
<dbReference type="EMBL" id="BMOF01000006">
    <property type="protein sequence ID" value="GGJ94738.1"/>
    <property type="molecule type" value="Genomic_DNA"/>
</dbReference>
<proteinExistence type="predicted"/>
<protein>
    <recommendedName>
        <fullName evidence="2">ATP-grasp domain-containing protein</fullName>
    </recommendedName>
</protein>